<keyword evidence="10" id="KW-1185">Reference proteome</keyword>
<dbReference type="InterPro" id="IPR000571">
    <property type="entry name" value="Znf_CCCH"/>
</dbReference>
<feature type="region of interest" description="Disordered" evidence="6">
    <location>
        <begin position="517"/>
        <end position="584"/>
    </location>
</feature>
<dbReference type="InterPro" id="IPR001841">
    <property type="entry name" value="Znf_RING"/>
</dbReference>
<organism evidence="9 10">
    <name type="scientific">Tegillarca granosa</name>
    <name type="common">Malaysian cockle</name>
    <name type="synonym">Anadara granosa</name>
    <dbReference type="NCBI Taxonomy" id="220873"/>
    <lineage>
        <taxon>Eukaryota</taxon>
        <taxon>Metazoa</taxon>
        <taxon>Spiralia</taxon>
        <taxon>Lophotrochozoa</taxon>
        <taxon>Mollusca</taxon>
        <taxon>Bivalvia</taxon>
        <taxon>Autobranchia</taxon>
        <taxon>Pteriomorphia</taxon>
        <taxon>Arcoida</taxon>
        <taxon>Arcoidea</taxon>
        <taxon>Arcidae</taxon>
        <taxon>Tegillarca</taxon>
    </lineage>
</organism>
<dbReference type="PANTHER" id="PTHR13139">
    <property type="entry name" value="RING FINGER AND CCCH-TYPE ZINC FINGER DOMAIN-CONTAINING PROTEIN"/>
    <property type="match status" value="1"/>
</dbReference>
<dbReference type="PANTHER" id="PTHR13139:SF54">
    <property type="entry name" value="RING-TYPE E3 UBIQUITIN TRANSFERASE"/>
    <property type="match status" value="1"/>
</dbReference>
<proteinExistence type="predicted"/>
<comment type="caution">
    <text evidence="9">The sequence shown here is derived from an EMBL/GenBank/DDBJ whole genome shotgun (WGS) entry which is preliminary data.</text>
</comment>
<evidence type="ECO:0000313" key="9">
    <source>
        <dbReference type="EMBL" id="KAJ8317793.1"/>
    </source>
</evidence>
<evidence type="ECO:0000256" key="3">
    <source>
        <dbReference type="ARBA" id="ARBA00022771"/>
    </source>
</evidence>
<dbReference type="Gene3D" id="3.30.40.10">
    <property type="entry name" value="Zinc/RING finger domain, C3HC4 (zinc finger)"/>
    <property type="match status" value="1"/>
</dbReference>
<name>A0ABQ9FKG7_TEGGR</name>
<feature type="domain" description="C3H1-type" evidence="8">
    <location>
        <begin position="407"/>
        <end position="427"/>
    </location>
</feature>
<dbReference type="SUPFAM" id="SSF57850">
    <property type="entry name" value="RING/U-box"/>
    <property type="match status" value="1"/>
</dbReference>
<dbReference type="PROSITE" id="PS00518">
    <property type="entry name" value="ZF_RING_1"/>
    <property type="match status" value="1"/>
</dbReference>
<evidence type="ECO:0000259" key="8">
    <source>
        <dbReference type="PROSITE" id="PS50103"/>
    </source>
</evidence>
<feature type="domain" description="RING-type" evidence="7">
    <location>
        <begin position="28"/>
        <end position="68"/>
    </location>
</feature>
<evidence type="ECO:0000256" key="5">
    <source>
        <dbReference type="PROSITE-ProRule" id="PRU00723"/>
    </source>
</evidence>
<comment type="subcellular location">
    <subcellularLocation>
        <location evidence="1">Cytoplasm</location>
        <location evidence="1">P-body</location>
    </subcellularLocation>
</comment>
<gene>
    <name evidence="9" type="ORF">KUTeg_004650</name>
</gene>
<dbReference type="Pfam" id="PF18386">
    <property type="entry name" value="ROQ_II"/>
    <property type="match status" value="1"/>
</dbReference>
<evidence type="ECO:0000259" key="7">
    <source>
        <dbReference type="PROSITE" id="PS50089"/>
    </source>
</evidence>
<feature type="compositionally biased region" description="Low complexity" evidence="6">
    <location>
        <begin position="553"/>
        <end position="564"/>
    </location>
</feature>
<dbReference type="PROSITE" id="PS50089">
    <property type="entry name" value="ZF_RING_2"/>
    <property type="match status" value="1"/>
</dbReference>
<evidence type="ECO:0000313" key="10">
    <source>
        <dbReference type="Proteomes" id="UP001217089"/>
    </source>
</evidence>
<evidence type="ECO:0000256" key="1">
    <source>
        <dbReference type="ARBA" id="ARBA00004201"/>
    </source>
</evidence>
<evidence type="ECO:0000256" key="6">
    <source>
        <dbReference type="SAM" id="MobiDB-lite"/>
    </source>
</evidence>
<dbReference type="EMBL" id="JARBDR010000230">
    <property type="protein sequence ID" value="KAJ8317793.1"/>
    <property type="molecule type" value="Genomic_DNA"/>
</dbReference>
<feature type="zinc finger region" description="C3H1-type" evidence="5">
    <location>
        <begin position="407"/>
        <end position="427"/>
    </location>
</feature>
<accession>A0ABQ9FKG7</accession>
<feature type="compositionally biased region" description="Low complexity" evidence="6">
    <location>
        <begin position="517"/>
        <end position="542"/>
    </location>
</feature>
<evidence type="ECO:0008006" key="11">
    <source>
        <dbReference type="Google" id="ProtNLM"/>
    </source>
</evidence>
<dbReference type="InterPro" id="IPR017907">
    <property type="entry name" value="Znf_RING_CS"/>
</dbReference>
<dbReference type="Gene3D" id="1.20.120.1790">
    <property type="match status" value="2"/>
</dbReference>
<keyword evidence="3 5" id="KW-0863">Zinc-finger</keyword>
<dbReference type="InterPro" id="IPR052249">
    <property type="entry name" value="Roquin_domain"/>
</dbReference>
<sequence length="905" mass="101292">MYLYTYYDYHHSNRMPVQMPQWTEFLSCPVCCKVFNRNLLHPISLSCGHTICKVCLSKLHQKKCPFDQSSITRDFDEFPVNNALFQLVGHTVQDKEDLLKSLGDDLAYYKSSKQCIEEIALYLQPVASAVQSQGHQDAGGGNSITNNALNNSILSRPMQRKLVTLVCCQLIEEEGRTRAMRGARSLGERTVTELILQHQNPQQLSANLWAAVRARGCQFLGPAMQEEVLKFILLSLEDGSALSRKVLVLFVVTKRDEESSLMQLKEEFRNYDSLRREHDSQIVQIAMEAGLRIAPDQWSSLLYGDTGHKSHMQSIIDKLQTPQSFSQSVSELVIALQRTGDPCNLQRLRPHLEFLANVDPSPDAPTPSWENLEAVLKAVRTVVQGLVEFIQNNGHKKLEMATMPNLRYKTSLCRDMSTRGQCPKGANSISVRLVLYKMQEGPLYRARNKKNTRLFVPSTTSTLTGKEHAELNLVYKTTDRRLADRAASSTAAAAAAAEQTLNTDGQSLSPSSVVSLMSNMNLSPSSGGTPPGVKTVTKTTPGKPMPSLPNMNPMYPGSGPQQPQSVPPPSNGPMPNGHMAPSDYYTAPRMSAMENTPHASPQYEMGMYQMIGGDGSPFPGSYHSHGPMGHMQQRFGMGMIPQGHCPNMPYQQGMDPNMMRMPYRASYTPYNMCQVPAQLNPYAEPFRMTPPLYSHPEHDYRNQQMCPDGFVQPHVHPQQHPPQCPMQPQGYLQSQMVAGQGQAQVLDSLHQRRNKILARLNPNLQGMNDRWNSLANNDGTLNHNSTNTGLASQSRNIGNLDFGKVDKQPRLVTDLAKSVEDTMMTTRMTSSLDFYNNRLSENLVTATGWETDTWPAVDTNVKSSQDMMNHNPAVTQVRDLEIDGRDIWNEVKFITLYMYDIYTLL</sequence>
<dbReference type="Proteomes" id="UP001217089">
    <property type="component" value="Unassembled WGS sequence"/>
</dbReference>
<dbReference type="PROSITE" id="PS50103">
    <property type="entry name" value="ZF_C3H1"/>
    <property type="match status" value="1"/>
</dbReference>
<reference evidence="9 10" key="1">
    <citation type="submission" date="2022-12" db="EMBL/GenBank/DDBJ databases">
        <title>Chromosome-level genome of Tegillarca granosa.</title>
        <authorList>
            <person name="Kim J."/>
        </authorList>
    </citation>
    <scope>NUCLEOTIDE SEQUENCE [LARGE SCALE GENOMIC DNA]</scope>
    <source>
        <strain evidence="9">Teg-2019</strain>
        <tissue evidence="9">Adductor muscle</tissue>
    </source>
</reference>
<keyword evidence="4 5" id="KW-0862">Zinc</keyword>
<dbReference type="SMART" id="SM00184">
    <property type="entry name" value="RING"/>
    <property type="match status" value="1"/>
</dbReference>
<protein>
    <recommendedName>
        <fullName evidence="11">RING-type E3 ubiquitin transferase</fullName>
    </recommendedName>
</protein>
<evidence type="ECO:0000256" key="2">
    <source>
        <dbReference type="ARBA" id="ARBA00022723"/>
    </source>
</evidence>
<dbReference type="InterPro" id="IPR041523">
    <property type="entry name" value="ROQ_II"/>
</dbReference>
<evidence type="ECO:0000256" key="4">
    <source>
        <dbReference type="ARBA" id="ARBA00022833"/>
    </source>
</evidence>
<dbReference type="InterPro" id="IPR013083">
    <property type="entry name" value="Znf_RING/FYVE/PHD"/>
</dbReference>
<keyword evidence="2 5" id="KW-0479">Metal-binding</keyword>